<organism evidence="8 9">
    <name type="scientific">Gossypium australe</name>
    <dbReference type="NCBI Taxonomy" id="47621"/>
    <lineage>
        <taxon>Eukaryota</taxon>
        <taxon>Viridiplantae</taxon>
        <taxon>Streptophyta</taxon>
        <taxon>Embryophyta</taxon>
        <taxon>Tracheophyta</taxon>
        <taxon>Spermatophyta</taxon>
        <taxon>Magnoliopsida</taxon>
        <taxon>eudicotyledons</taxon>
        <taxon>Gunneridae</taxon>
        <taxon>Pentapetalae</taxon>
        <taxon>rosids</taxon>
        <taxon>malvids</taxon>
        <taxon>Malvales</taxon>
        <taxon>Malvaceae</taxon>
        <taxon>Malvoideae</taxon>
        <taxon>Gossypium</taxon>
    </lineage>
</organism>
<dbReference type="PANTHER" id="PTHR46616:SF1">
    <property type="entry name" value="TRANSCRIPTION FACTOR C2H2 FAMILY-RELATED"/>
    <property type="match status" value="1"/>
</dbReference>
<accession>A0A5B6WSA5</accession>
<protein>
    <submittedName>
        <fullName evidence="8">RING/U-box superfamily protein</fullName>
    </submittedName>
</protein>
<evidence type="ECO:0000256" key="5">
    <source>
        <dbReference type="SAM" id="Coils"/>
    </source>
</evidence>
<dbReference type="SUPFAM" id="SSF57850">
    <property type="entry name" value="RING/U-box"/>
    <property type="match status" value="1"/>
</dbReference>
<feature type="domain" description="RING-type" evidence="7">
    <location>
        <begin position="44"/>
        <end position="99"/>
    </location>
</feature>
<feature type="transmembrane region" description="Helical" evidence="6">
    <location>
        <begin position="228"/>
        <end position="251"/>
    </location>
</feature>
<evidence type="ECO:0000256" key="1">
    <source>
        <dbReference type="ARBA" id="ARBA00022723"/>
    </source>
</evidence>
<keyword evidence="1" id="KW-0479">Metal-binding</keyword>
<keyword evidence="6" id="KW-0472">Membrane</keyword>
<dbReference type="Pfam" id="PF24924">
    <property type="entry name" value="DUF7745"/>
    <property type="match status" value="2"/>
</dbReference>
<reference evidence="9" key="1">
    <citation type="journal article" date="2019" name="Plant Biotechnol. J.">
        <title>Genome sequencing of the Australian wild diploid species Gossypium australe highlights disease resistance and delayed gland morphogenesis.</title>
        <authorList>
            <person name="Cai Y."/>
            <person name="Cai X."/>
            <person name="Wang Q."/>
            <person name="Wang P."/>
            <person name="Zhang Y."/>
            <person name="Cai C."/>
            <person name="Xu Y."/>
            <person name="Wang K."/>
            <person name="Zhou Z."/>
            <person name="Wang C."/>
            <person name="Geng S."/>
            <person name="Li B."/>
            <person name="Dong Q."/>
            <person name="Hou Y."/>
            <person name="Wang H."/>
            <person name="Ai P."/>
            <person name="Liu Z."/>
            <person name="Yi F."/>
            <person name="Sun M."/>
            <person name="An G."/>
            <person name="Cheng J."/>
            <person name="Zhang Y."/>
            <person name="Shi Q."/>
            <person name="Xie Y."/>
            <person name="Shi X."/>
            <person name="Chang Y."/>
            <person name="Huang F."/>
            <person name="Chen Y."/>
            <person name="Hong S."/>
            <person name="Mi L."/>
            <person name="Sun Q."/>
            <person name="Zhang L."/>
            <person name="Zhou B."/>
            <person name="Peng R."/>
            <person name="Zhang X."/>
            <person name="Liu F."/>
        </authorList>
    </citation>
    <scope>NUCLEOTIDE SEQUENCE [LARGE SCALE GENOMIC DNA]</scope>
    <source>
        <strain evidence="9">cv. PA1801</strain>
    </source>
</reference>
<dbReference type="InterPro" id="IPR013083">
    <property type="entry name" value="Znf_RING/FYVE/PHD"/>
</dbReference>
<keyword evidence="9" id="KW-1185">Reference proteome</keyword>
<keyword evidence="6" id="KW-1133">Transmembrane helix</keyword>
<evidence type="ECO:0000256" key="4">
    <source>
        <dbReference type="PROSITE-ProRule" id="PRU00175"/>
    </source>
</evidence>
<dbReference type="AlphaFoldDB" id="A0A5B6WSA5"/>
<keyword evidence="3" id="KW-0862">Zinc</keyword>
<dbReference type="EMBL" id="SMMG02000002">
    <property type="protein sequence ID" value="KAA3483742.1"/>
    <property type="molecule type" value="Genomic_DNA"/>
</dbReference>
<evidence type="ECO:0000313" key="8">
    <source>
        <dbReference type="EMBL" id="KAA3483742.1"/>
    </source>
</evidence>
<gene>
    <name evidence="8" type="ORF">EPI10_005889</name>
</gene>
<dbReference type="PANTHER" id="PTHR46616">
    <property type="entry name" value="UBIQUITIN-PROTEIN LIGASE"/>
    <property type="match status" value="1"/>
</dbReference>
<keyword evidence="6" id="KW-0812">Transmembrane</keyword>
<keyword evidence="5" id="KW-0175">Coiled coil</keyword>
<evidence type="ECO:0000313" key="9">
    <source>
        <dbReference type="Proteomes" id="UP000325315"/>
    </source>
</evidence>
<dbReference type="Pfam" id="PF13445">
    <property type="entry name" value="zf-RING_UBOX"/>
    <property type="match status" value="1"/>
</dbReference>
<dbReference type="GO" id="GO:0008270">
    <property type="term" value="F:zinc ion binding"/>
    <property type="evidence" value="ECO:0007669"/>
    <property type="project" value="UniProtKB-KW"/>
</dbReference>
<dbReference type="Proteomes" id="UP000325315">
    <property type="component" value="Unassembled WGS sequence"/>
</dbReference>
<evidence type="ECO:0000256" key="6">
    <source>
        <dbReference type="SAM" id="Phobius"/>
    </source>
</evidence>
<dbReference type="OrthoDB" id="252722at2759"/>
<evidence type="ECO:0000256" key="2">
    <source>
        <dbReference type="ARBA" id="ARBA00022771"/>
    </source>
</evidence>
<evidence type="ECO:0000259" key="7">
    <source>
        <dbReference type="PROSITE" id="PS50089"/>
    </source>
</evidence>
<name>A0A5B6WSA5_9ROSI</name>
<keyword evidence="2 4" id="KW-0863">Zinc-finger</keyword>
<dbReference type="InterPro" id="IPR017907">
    <property type="entry name" value="Znf_RING_CS"/>
</dbReference>
<proteinExistence type="predicted"/>
<feature type="transmembrane region" description="Helical" evidence="6">
    <location>
        <begin position="200"/>
        <end position="222"/>
    </location>
</feature>
<dbReference type="InterPro" id="IPR027370">
    <property type="entry name" value="Znf-RING_euk"/>
</dbReference>
<dbReference type="InterPro" id="IPR001841">
    <property type="entry name" value="Znf_RING"/>
</dbReference>
<dbReference type="Gene3D" id="3.30.40.10">
    <property type="entry name" value="Zinc/RING finger domain, C3HC4 (zinc finger)"/>
    <property type="match status" value="1"/>
</dbReference>
<dbReference type="PROSITE" id="PS50089">
    <property type="entry name" value="ZF_RING_2"/>
    <property type="match status" value="1"/>
</dbReference>
<evidence type="ECO:0000256" key="3">
    <source>
        <dbReference type="ARBA" id="ARBA00022833"/>
    </source>
</evidence>
<dbReference type="PROSITE" id="PS00518">
    <property type="entry name" value="ZF_RING_1"/>
    <property type="match status" value="1"/>
</dbReference>
<dbReference type="GO" id="GO:0140096">
    <property type="term" value="F:catalytic activity, acting on a protein"/>
    <property type="evidence" value="ECO:0007669"/>
    <property type="project" value="UniProtKB-ARBA"/>
</dbReference>
<feature type="coiled-coil region" evidence="5">
    <location>
        <begin position="620"/>
        <end position="654"/>
    </location>
</feature>
<comment type="caution">
    <text evidence="8">The sequence shown here is derived from an EMBL/GenBank/DDBJ whole genome shotgun (WGS) entry which is preliminary data.</text>
</comment>
<dbReference type="InterPro" id="IPR056647">
    <property type="entry name" value="DUF7745"/>
</dbReference>
<sequence>MWSFASNTIASIGLKSSKEANQACSECSDDELCSNGSRDEGLECPICWEPFNIVENVPYVLWCGHTLCQNCILGLQPSVLKLPTQQIKIPMFISCPWCHLISLRLVYKGNLKFPRKNFFILWMIESLNGDRYDISRRNLSGDNQPVGSLRCNLMLGNQAISGVVRRGSYANRSEQNRSLDTGGRNNAERHHFSLHKSLDFFIHFTSKFPLVIIFLLVVFFAIPGSAVILLLYFLVTVVFAIPSFLVLYFAFPMLDRLLRAAPRVEKIWTQWDDEAKQLFYCTYGDLPYLLEVKIDKYLFRAMTQFWNAAYSCFSFGKVDLVPTVEEYTTLLRCPRVQVHKAYSKAVNGPTFDLILTHPDVKKKIDIFALCIYGLVIFPKALRHVDEAVTDLFDRLDKGVTLVPAILAETFRSLDACQRTGESRFVGCAQLLLAWFHSHLCKVEKVSYRVFSENYSPLKEIVATPRREDVSEENWMALLQNLQEEDIEWKAPWMVPNEILYRCGSFDWVPLLGIWGATGYAPLLVLRQYGSRQFVPTTYGLAQCEFSYDRESYKKKVKEISSAWNQIHRMKRLFADPMTTLEYNGWRIRRVKDNIPEPNPKGFRLREECLRVVPSELEIVKQDFEKMSSEFGKRIEKLEEEKMLLKLDVDVQKSEAEKLRKKSGR</sequence>